<sequence length="58" mass="6468">MIRPIRNVGDEVLNLPRDQIKPGGQGFHTRPLVILVLKDTFSVASAAWINVDKQKGEQ</sequence>
<protein>
    <submittedName>
        <fullName evidence="1">Uncharacterized protein</fullName>
    </submittedName>
</protein>
<accession>A0AA41PWR1</accession>
<reference evidence="1" key="1">
    <citation type="submission" date="2022-01" db="EMBL/GenBank/DDBJ databases">
        <title>Genome-Based Taxonomic Classification of the Phylum Actinobacteria.</title>
        <authorList>
            <person name="Gao Y."/>
        </authorList>
    </citation>
    <scope>NUCLEOTIDE SEQUENCE</scope>
    <source>
        <strain evidence="1">KLBMP 8922</strain>
    </source>
</reference>
<organism evidence="1 2">
    <name type="scientific">Yinghuangia soli</name>
    <dbReference type="NCBI Taxonomy" id="2908204"/>
    <lineage>
        <taxon>Bacteria</taxon>
        <taxon>Bacillati</taxon>
        <taxon>Actinomycetota</taxon>
        <taxon>Actinomycetes</taxon>
        <taxon>Kitasatosporales</taxon>
        <taxon>Streptomycetaceae</taxon>
        <taxon>Yinghuangia</taxon>
    </lineage>
</organism>
<keyword evidence="2" id="KW-1185">Reference proteome</keyword>
<name>A0AA41PWR1_9ACTN</name>
<comment type="caution">
    <text evidence="1">The sequence shown here is derived from an EMBL/GenBank/DDBJ whole genome shotgun (WGS) entry which is preliminary data.</text>
</comment>
<evidence type="ECO:0000313" key="2">
    <source>
        <dbReference type="Proteomes" id="UP001165378"/>
    </source>
</evidence>
<gene>
    <name evidence="1" type="ORF">LZ495_07870</name>
</gene>
<dbReference type="Proteomes" id="UP001165378">
    <property type="component" value="Unassembled WGS sequence"/>
</dbReference>
<dbReference type="AlphaFoldDB" id="A0AA41PWR1"/>
<proteinExistence type="predicted"/>
<evidence type="ECO:0000313" key="1">
    <source>
        <dbReference type="EMBL" id="MCF2527133.1"/>
    </source>
</evidence>
<dbReference type="EMBL" id="JAKFHA010000003">
    <property type="protein sequence ID" value="MCF2527133.1"/>
    <property type="molecule type" value="Genomic_DNA"/>
</dbReference>
<dbReference type="RefSeq" id="WP_235051278.1">
    <property type="nucleotide sequence ID" value="NZ_JAKFHA010000003.1"/>
</dbReference>